<dbReference type="AlphaFoldDB" id="A0ABD1DAS0"/>
<evidence type="ECO:0008006" key="4">
    <source>
        <dbReference type="Google" id="ProtNLM"/>
    </source>
</evidence>
<evidence type="ECO:0000313" key="2">
    <source>
        <dbReference type="EMBL" id="KAL1396741.1"/>
    </source>
</evidence>
<reference evidence="2 3" key="1">
    <citation type="submission" date="2024-05" db="EMBL/GenBank/DDBJ databases">
        <title>Culex pipiens pipiens assembly and annotation.</title>
        <authorList>
            <person name="Alout H."/>
            <person name="Durand T."/>
        </authorList>
    </citation>
    <scope>NUCLEOTIDE SEQUENCE [LARGE SCALE GENOMIC DNA]</scope>
    <source>
        <strain evidence="2">HA-2024</strain>
        <tissue evidence="2">Whole body</tissue>
    </source>
</reference>
<evidence type="ECO:0000313" key="3">
    <source>
        <dbReference type="Proteomes" id="UP001562425"/>
    </source>
</evidence>
<sequence>MWRHIFCIAFFASVAQASVPTGCVFIKNVHSKLYLKSSVNHDDDRRHVGESYPEAWYISKGKGFYRIKHFRLNEELFAGEQSFDLERRKVFTWIPGLGLGDKGNWHIIEHKLDGRSVYNIKNMFYNELLYHGEGIYKGWIFLWKHDNPFYDDNQYLFEITKCR</sequence>
<dbReference type="CDD" id="cd23667">
    <property type="entry name" value="beta-trefoil_Ricin_CqDVP-like"/>
    <property type="match status" value="1"/>
</dbReference>
<feature type="signal peptide" evidence="1">
    <location>
        <begin position="1"/>
        <end position="17"/>
    </location>
</feature>
<keyword evidence="3" id="KW-1185">Reference proteome</keyword>
<name>A0ABD1DAS0_CULPP</name>
<dbReference type="Proteomes" id="UP001562425">
    <property type="component" value="Unassembled WGS sequence"/>
</dbReference>
<dbReference type="EMBL" id="JBEHCU010006598">
    <property type="protein sequence ID" value="KAL1396741.1"/>
    <property type="molecule type" value="Genomic_DNA"/>
</dbReference>
<feature type="chain" id="PRO_5044798182" description="16 kDa salivary peptide" evidence="1">
    <location>
        <begin position="18"/>
        <end position="163"/>
    </location>
</feature>
<proteinExistence type="predicted"/>
<feature type="non-terminal residue" evidence="2">
    <location>
        <position position="163"/>
    </location>
</feature>
<keyword evidence="1" id="KW-0732">Signal</keyword>
<organism evidence="2 3">
    <name type="scientific">Culex pipiens pipiens</name>
    <name type="common">Northern house mosquito</name>
    <dbReference type="NCBI Taxonomy" id="38569"/>
    <lineage>
        <taxon>Eukaryota</taxon>
        <taxon>Metazoa</taxon>
        <taxon>Ecdysozoa</taxon>
        <taxon>Arthropoda</taxon>
        <taxon>Hexapoda</taxon>
        <taxon>Insecta</taxon>
        <taxon>Pterygota</taxon>
        <taxon>Neoptera</taxon>
        <taxon>Endopterygota</taxon>
        <taxon>Diptera</taxon>
        <taxon>Nematocera</taxon>
        <taxon>Culicoidea</taxon>
        <taxon>Culicidae</taxon>
        <taxon>Culicinae</taxon>
        <taxon>Culicini</taxon>
        <taxon>Culex</taxon>
        <taxon>Culex</taxon>
    </lineage>
</organism>
<comment type="caution">
    <text evidence="2">The sequence shown here is derived from an EMBL/GenBank/DDBJ whole genome shotgun (WGS) entry which is preliminary data.</text>
</comment>
<gene>
    <name evidence="2" type="ORF">pipiens_020164</name>
</gene>
<accession>A0ABD1DAS0</accession>
<protein>
    <recommendedName>
        <fullName evidence="4">16 kDa salivary peptide</fullName>
    </recommendedName>
</protein>
<evidence type="ECO:0000256" key="1">
    <source>
        <dbReference type="SAM" id="SignalP"/>
    </source>
</evidence>